<evidence type="ECO:0000256" key="5">
    <source>
        <dbReference type="ARBA" id="ARBA00022741"/>
    </source>
</evidence>
<dbReference type="Gene3D" id="3.30.1490.20">
    <property type="entry name" value="ATP-grasp fold, A domain"/>
    <property type="match status" value="1"/>
</dbReference>
<dbReference type="Pfam" id="PF06973">
    <property type="entry name" value="DUF1297"/>
    <property type="match status" value="1"/>
</dbReference>
<dbReference type="InterPro" id="IPR010672">
    <property type="entry name" value="IMP_biosynth_PurP_N"/>
</dbReference>
<dbReference type="GO" id="GO:0000287">
    <property type="term" value="F:magnesium ion binding"/>
    <property type="evidence" value="ECO:0007669"/>
    <property type="project" value="InterPro"/>
</dbReference>
<dbReference type="EC" id="6.3.4.23" evidence="12"/>
<dbReference type="GO" id="GO:0005524">
    <property type="term" value="F:ATP binding"/>
    <property type="evidence" value="ECO:0007669"/>
    <property type="project" value="UniProtKB-KW"/>
</dbReference>
<evidence type="ECO:0000256" key="8">
    <source>
        <dbReference type="ARBA" id="ARBA00022842"/>
    </source>
</evidence>
<feature type="domain" description="IMP biosynthesis enzyme PurP C-terminal" evidence="11">
    <location>
        <begin position="174"/>
        <end position="345"/>
    </location>
</feature>
<dbReference type="PANTHER" id="PTHR38147">
    <property type="entry name" value="5-FORMAMINOIMIDAZOLE-4-CARBOXAMIDE-1-(BETA)-D-RIBOFURANOSYL 5'-MONOPHOSPHATE SYNTHETASE-RELATED"/>
    <property type="match status" value="1"/>
</dbReference>
<dbReference type="AlphaFoldDB" id="A0A5E4LU35"/>
<evidence type="ECO:0000256" key="6">
    <source>
        <dbReference type="ARBA" id="ARBA00022755"/>
    </source>
</evidence>
<dbReference type="InterPro" id="IPR016185">
    <property type="entry name" value="PreATP-grasp_dom_sf"/>
</dbReference>
<keyword evidence="4" id="KW-0479">Metal-binding</keyword>
<keyword evidence="9" id="KW-0464">Manganese</keyword>
<dbReference type="InterPro" id="IPR013815">
    <property type="entry name" value="ATP_grasp_subdomain_1"/>
</dbReference>
<dbReference type="PIRSF" id="PIRSF004602">
    <property type="entry name" value="ATPgrasp_PurP"/>
    <property type="match status" value="1"/>
</dbReference>
<dbReference type="InterPro" id="IPR023656">
    <property type="entry name" value="IMP_biosynth_PurP"/>
</dbReference>
<evidence type="ECO:0000313" key="12">
    <source>
        <dbReference type="EMBL" id="VVC04578.1"/>
    </source>
</evidence>
<proteinExistence type="predicted"/>
<accession>A0A5E4LU35</accession>
<comment type="cofactor">
    <cofactor evidence="1">
        <name>Mn(2+)</name>
        <dbReference type="ChEBI" id="CHEBI:29035"/>
    </cofactor>
</comment>
<evidence type="ECO:0000259" key="11">
    <source>
        <dbReference type="Pfam" id="PF06973"/>
    </source>
</evidence>
<dbReference type="Gene3D" id="3.30.470.20">
    <property type="entry name" value="ATP-grasp fold, B domain"/>
    <property type="match status" value="1"/>
</dbReference>
<keyword evidence="8" id="KW-0460">Magnesium</keyword>
<keyword evidence="3 12" id="KW-0436">Ligase</keyword>
<comment type="caution">
    <text evidence="12">The sequence shown here is derived from an EMBL/GenBank/DDBJ whole genome shotgun (WGS) entry which is preliminary data.</text>
</comment>
<organism evidence="12 13">
    <name type="scientific">Candidatus Bilamarchaeum dharawalense</name>
    <dbReference type="NCBI Taxonomy" id="2885759"/>
    <lineage>
        <taxon>Archaea</taxon>
        <taxon>Candidatus Micrarchaeota</taxon>
        <taxon>Candidatus Micrarchaeia</taxon>
        <taxon>Candidatus Anstonellales</taxon>
        <taxon>Candidatus Bilamarchaeaceae</taxon>
        <taxon>Candidatus Bilamarchaeum</taxon>
    </lineage>
</organism>
<evidence type="ECO:0000256" key="7">
    <source>
        <dbReference type="ARBA" id="ARBA00022840"/>
    </source>
</evidence>
<dbReference type="Gene3D" id="3.40.50.20">
    <property type="match status" value="1"/>
</dbReference>
<dbReference type="PANTHER" id="PTHR38147:SF2">
    <property type="entry name" value="5-FORMAMINOIMIDAZOLE-4-CARBOXAMIDE-1-(BETA)-D-RIBOFURANOSYL 5'-MONOPHOSPHATE SYNTHETASE"/>
    <property type="match status" value="1"/>
</dbReference>
<comment type="cofactor">
    <cofactor evidence="2">
        <name>Mg(2+)</name>
        <dbReference type="ChEBI" id="CHEBI:18420"/>
    </cofactor>
</comment>
<dbReference type="SUPFAM" id="SSF52440">
    <property type="entry name" value="PreATP-grasp domain"/>
    <property type="match status" value="1"/>
</dbReference>
<evidence type="ECO:0000256" key="1">
    <source>
        <dbReference type="ARBA" id="ARBA00001936"/>
    </source>
</evidence>
<evidence type="ECO:0000313" key="13">
    <source>
        <dbReference type="Proteomes" id="UP000789941"/>
    </source>
</evidence>
<name>A0A5E4LU35_9ARCH</name>
<dbReference type="Pfam" id="PF06849">
    <property type="entry name" value="DUF1246"/>
    <property type="match status" value="1"/>
</dbReference>
<feature type="domain" description="IMP biosynthesis enzyme PurP N-terminal" evidence="10">
    <location>
        <begin position="19"/>
        <end position="137"/>
    </location>
</feature>
<dbReference type="InterPro" id="IPR009720">
    <property type="entry name" value="IMP_biosynth_PurP_C"/>
</dbReference>
<dbReference type="GO" id="GO:0006188">
    <property type="term" value="P:IMP biosynthetic process"/>
    <property type="evidence" value="ECO:0007669"/>
    <property type="project" value="InterPro"/>
</dbReference>
<evidence type="ECO:0000256" key="2">
    <source>
        <dbReference type="ARBA" id="ARBA00001946"/>
    </source>
</evidence>
<dbReference type="GO" id="GO:0016879">
    <property type="term" value="F:ligase activity, forming carbon-nitrogen bonds"/>
    <property type="evidence" value="ECO:0007669"/>
    <property type="project" value="InterPro"/>
</dbReference>
<gene>
    <name evidence="12" type="primary">purP_2</name>
    <name evidence="12" type="ORF">LFW2832_01053</name>
</gene>
<keyword evidence="6" id="KW-0658">Purine biosynthesis</keyword>
<evidence type="ECO:0000256" key="3">
    <source>
        <dbReference type="ARBA" id="ARBA00022598"/>
    </source>
</evidence>
<dbReference type="Proteomes" id="UP000789941">
    <property type="component" value="Unassembled WGS sequence"/>
</dbReference>
<dbReference type="SUPFAM" id="SSF56059">
    <property type="entry name" value="Glutathione synthetase ATP-binding domain-like"/>
    <property type="match status" value="1"/>
</dbReference>
<evidence type="ECO:0000256" key="9">
    <source>
        <dbReference type="ARBA" id="ARBA00023211"/>
    </source>
</evidence>
<dbReference type="EMBL" id="CABMJJ010000009">
    <property type="protein sequence ID" value="VVC04578.1"/>
    <property type="molecule type" value="Genomic_DNA"/>
</dbReference>
<protein>
    <submittedName>
        <fullName evidence="12">5-formaminoimidazole-4-carboxamide-1-(Beta)-D-rib ofuranosyl 5'-monophosphate synthetase</fullName>
        <ecNumber evidence="12">6.3.4.23</ecNumber>
    </submittedName>
</protein>
<evidence type="ECO:0000259" key="10">
    <source>
        <dbReference type="Pfam" id="PF06849"/>
    </source>
</evidence>
<reference evidence="12 13" key="1">
    <citation type="submission" date="2019-08" db="EMBL/GenBank/DDBJ databases">
        <authorList>
            <person name="Vazquez-Campos X."/>
        </authorList>
    </citation>
    <scope>NUCLEOTIDE SEQUENCE [LARGE SCALE GENOMIC DNA]</scope>
    <source>
        <strain evidence="12">LFW-283_2</strain>
    </source>
</reference>
<evidence type="ECO:0000256" key="4">
    <source>
        <dbReference type="ARBA" id="ARBA00022723"/>
    </source>
</evidence>
<sequence>MLDKKRIDEIVSNYKNFKIATICSHSSLQIFKGAREEGIKTIGIVQKDKRKLYESFPLGRPDEFVEVDSYDDIPFDDLVAKQAIIIPHGSFVEYVGQKFDDLKIPIYGNRQSIIWERSRDKMYKWLTKAGIKTPRTYEPDEIDGPAMVKFPGAKGGRGYMIVGSEAEFKKKVGNKDCVIQEFIVGVRAYPHFFFTPFGKQGYQTGHGRIEMLGVDRRVESSADEIARAISLGMDIDLAFTVIGNEPLVLRESLLSEYMEIGRKISDTSFDLYGGLFGPYCVETIITEDLQIYAFEVSARIVAGTNVFPEGSPYSVYYYKEPMSAGRRIARELKLAAKNKKLTQVLY</sequence>
<keyword evidence="5" id="KW-0547">Nucleotide-binding</keyword>
<keyword evidence="7" id="KW-0067">ATP-binding</keyword>